<proteinExistence type="predicted"/>
<name>A0A5J4NN26_9TREM</name>
<organism evidence="2 3">
    <name type="scientific">Paragonimus westermani</name>
    <dbReference type="NCBI Taxonomy" id="34504"/>
    <lineage>
        <taxon>Eukaryota</taxon>
        <taxon>Metazoa</taxon>
        <taxon>Spiralia</taxon>
        <taxon>Lophotrochozoa</taxon>
        <taxon>Platyhelminthes</taxon>
        <taxon>Trematoda</taxon>
        <taxon>Digenea</taxon>
        <taxon>Plagiorchiida</taxon>
        <taxon>Troglotremata</taxon>
        <taxon>Troglotrematidae</taxon>
        <taxon>Paragonimus</taxon>
    </lineage>
</organism>
<keyword evidence="3" id="KW-1185">Reference proteome</keyword>
<dbReference type="EMBL" id="QNGE01001720">
    <property type="protein sequence ID" value="KAA3676973.1"/>
    <property type="molecule type" value="Genomic_DNA"/>
</dbReference>
<dbReference type="Gene3D" id="1.25.40.20">
    <property type="entry name" value="Ankyrin repeat-containing domain"/>
    <property type="match status" value="1"/>
</dbReference>
<dbReference type="Pfam" id="PF00023">
    <property type="entry name" value="Ank"/>
    <property type="match status" value="1"/>
</dbReference>
<evidence type="ECO:0000313" key="3">
    <source>
        <dbReference type="Proteomes" id="UP000324629"/>
    </source>
</evidence>
<evidence type="ECO:0000313" key="2">
    <source>
        <dbReference type="EMBL" id="KAA3676973.1"/>
    </source>
</evidence>
<dbReference type="AlphaFoldDB" id="A0A5J4NN26"/>
<keyword evidence="1" id="KW-0040">ANK repeat</keyword>
<reference evidence="2 3" key="1">
    <citation type="journal article" date="2019" name="Gigascience">
        <title>Whole-genome sequence of the oriental lung fluke Paragonimus westermani.</title>
        <authorList>
            <person name="Oey H."/>
            <person name="Zakrzewski M."/>
            <person name="Narain K."/>
            <person name="Devi K.R."/>
            <person name="Agatsuma T."/>
            <person name="Nawaratna S."/>
            <person name="Gobert G.N."/>
            <person name="Jones M.K."/>
            <person name="Ragan M.A."/>
            <person name="McManus D.P."/>
            <person name="Krause L."/>
        </authorList>
    </citation>
    <scope>NUCLEOTIDE SEQUENCE [LARGE SCALE GENOMIC DNA]</scope>
    <source>
        <strain evidence="2 3">IND2009</strain>
    </source>
</reference>
<sequence>MSSKNILVDLPHFNHQPSKAIHLLLGPYFYFPESSGWDCQHVPTGKLKVIDVASPQFSANNVETINISLSELQTALHYAAKVSNTQCMRFLLKQYNANVDARSRVSVNNLFDRCLPVPTSLLPHNFVQFAVSH</sequence>
<dbReference type="InterPro" id="IPR036770">
    <property type="entry name" value="Ankyrin_rpt-contain_sf"/>
</dbReference>
<accession>A0A5J4NN26</accession>
<feature type="repeat" description="ANK" evidence="1">
    <location>
        <begin position="71"/>
        <end position="104"/>
    </location>
</feature>
<dbReference type="InterPro" id="IPR002110">
    <property type="entry name" value="Ankyrin_rpt"/>
</dbReference>
<comment type="caution">
    <text evidence="2">The sequence shown here is derived from an EMBL/GenBank/DDBJ whole genome shotgun (WGS) entry which is preliminary data.</text>
</comment>
<gene>
    <name evidence="2" type="ORF">DEA37_0005195</name>
</gene>
<evidence type="ECO:0000256" key="1">
    <source>
        <dbReference type="PROSITE-ProRule" id="PRU00023"/>
    </source>
</evidence>
<dbReference type="SUPFAM" id="SSF48403">
    <property type="entry name" value="Ankyrin repeat"/>
    <property type="match status" value="1"/>
</dbReference>
<protein>
    <submittedName>
        <fullName evidence="2">Uncharacterized protein</fullName>
    </submittedName>
</protein>
<dbReference type="PROSITE" id="PS50088">
    <property type="entry name" value="ANK_REPEAT"/>
    <property type="match status" value="1"/>
</dbReference>
<dbReference type="Proteomes" id="UP000324629">
    <property type="component" value="Unassembled WGS sequence"/>
</dbReference>